<accession>A0A158FRG7</accession>
<dbReference type="EMBL" id="FCNW02000003">
    <property type="protein sequence ID" value="SAL22402.1"/>
    <property type="molecule type" value="Genomic_DNA"/>
</dbReference>
<keyword evidence="2" id="KW-1185">Reference proteome</keyword>
<gene>
    <name evidence="1" type="ORF">AWB65_01197</name>
</gene>
<dbReference type="Proteomes" id="UP000054977">
    <property type="component" value="Unassembled WGS sequence"/>
</dbReference>
<protein>
    <submittedName>
        <fullName evidence="1">Uncharacterized protein</fullName>
    </submittedName>
</protein>
<sequence length="75" mass="8479">MPRETYSPANDPDIHELIARGSALIGSLDVIRKARAMPSFTDDMNAYWTWCQSGEPDDPRMIDIIRRLIRDGAST</sequence>
<dbReference type="AlphaFoldDB" id="A0A158FRG7"/>
<dbReference type="RefSeq" id="WP_125474072.1">
    <property type="nucleotide sequence ID" value="NZ_FCNW02000003.1"/>
</dbReference>
<evidence type="ECO:0000313" key="2">
    <source>
        <dbReference type="Proteomes" id="UP000054977"/>
    </source>
</evidence>
<dbReference type="OrthoDB" id="9895719at2"/>
<comment type="caution">
    <text evidence="1">The sequence shown here is derived from an EMBL/GenBank/DDBJ whole genome shotgun (WGS) entry which is preliminary data.</text>
</comment>
<proteinExistence type="predicted"/>
<evidence type="ECO:0000313" key="1">
    <source>
        <dbReference type="EMBL" id="SAL22402.1"/>
    </source>
</evidence>
<name>A0A158FRG7_9BURK</name>
<reference evidence="1" key="1">
    <citation type="submission" date="2016-01" db="EMBL/GenBank/DDBJ databases">
        <authorList>
            <person name="Peeters C."/>
        </authorList>
    </citation>
    <scope>NUCLEOTIDE SEQUENCE [LARGE SCALE GENOMIC DNA]</scope>
    <source>
        <strain evidence="1">LMG 22934</strain>
    </source>
</reference>
<organism evidence="1 2">
    <name type="scientific">Caballeronia humi</name>
    <dbReference type="NCBI Taxonomy" id="326474"/>
    <lineage>
        <taxon>Bacteria</taxon>
        <taxon>Pseudomonadati</taxon>
        <taxon>Pseudomonadota</taxon>
        <taxon>Betaproteobacteria</taxon>
        <taxon>Burkholderiales</taxon>
        <taxon>Burkholderiaceae</taxon>
        <taxon>Caballeronia</taxon>
    </lineage>
</organism>